<dbReference type="AlphaFoldDB" id="A0A8J6PSA1"/>
<reference evidence="2" key="1">
    <citation type="submission" date="2020-09" db="EMBL/GenBank/DDBJ databases">
        <title>Taishania pollutisoli gen. nov., sp. nov., Isolated from Tetrabromobisphenol A-Contaminated Soil.</title>
        <authorList>
            <person name="Chen Q."/>
        </authorList>
    </citation>
    <scope>NUCLEOTIDE SEQUENCE</scope>
    <source>
        <strain evidence="2">CZZ-1</strain>
    </source>
</reference>
<evidence type="ECO:0000313" key="3">
    <source>
        <dbReference type="Proteomes" id="UP000652681"/>
    </source>
</evidence>
<dbReference type="InterPro" id="IPR011486">
    <property type="entry name" value="BBP2"/>
</dbReference>
<accession>A0A8J6PSA1</accession>
<evidence type="ECO:0000313" key="2">
    <source>
        <dbReference type="EMBL" id="MBC9813893.1"/>
    </source>
</evidence>
<keyword evidence="1" id="KW-0732">Signal</keyword>
<organism evidence="2 3">
    <name type="scientific">Taishania pollutisoli</name>
    <dbReference type="NCBI Taxonomy" id="2766479"/>
    <lineage>
        <taxon>Bacteria</taxon>
        <taxon>Pseudomonadati</taxon>
        <taxon>Bacteroidota</taxon>
        <taxon>Flavobacteriia</taxon>
        <taxon>Flavobacteriales</taxon>
        <taxon>Crocinitomicaceae</taxon>
        <taxon>Taishania</taxon>
    </lineage>
</organism>
<dbReference type="EMBL" id="JACVEL010000019">
    <property type="protein sequence ID" value="MBC9813893.1"/>
    <property type="molecule type" value="Genomic_DNA"/>
</dbReference>
<gene>
    <name evidence="2" type="ORF">H9Y05_15560</name>
</gene>
<dbReference type="RefSeq" id="WP_235992236.1">
    <property type="nucleotide sequence ID" value="NZ_JACVEL010000019.1"/>
</dbReference>
<sequence length="393" mass="44282">MKNSMKCVVALLITGSVINGSTAQTTSLTTAERQEIINQVKQAVLDSLHNDNNPQKETFKHLTVSGYLETYYSYDFANPSNHVRQPFVYSFNRHNEVNLNFGVIKTSYDNKKIRANLGLMAGTYSNDNLAAEPGVIKNVFEANAGFKLSKTKQLWLDAGIFSSHIGFESAIGKDCWNLTRSLMADNSPYYETGVKISYTSDNEKWFVSGLILNGWQRVYRPDGNNTPAFGHQLTWKPNEKLTLNSSSFIGSDAPDSIRVMRYFHNLYGMFQFNDYIGLTLGFDIGIQQNSKGSNQYNPWYSPVAILRISPSEKTAIGIRGEYYSDAKGTIIATGTPNGFQTWGYSINFDYNINKYFIWRIEGRGFTSKDQIFMLNNAPSNHNFFVTTSLAVSF</sequence>
<comment type="caution">
    <text evidence="2">The sequence shown here is derived from an EMBL/GenBank/DDBJ whole genome shotgun (WGS) entry which is preliminary data.</text>
</comment>
<protein>
    <submittedName>
        <fullName evidence="2">Porin</fullName>
    </submittedName>
</protein>
<keyword evidence="3" id="KW-1185">Reference proteome</keyword>
<feature type="chain" id="PRO_5035267559" evidence="1">
    <location>
        <begin position="24"/>
        <end position="393"/>
    </location>
</feature>
<evidence type="ECO:0000256" key="1">
    <source>
        <dbReference type="SAM" id="SignalP"/>
    </source>
</evidence>
<dbReference type="Pfam" id="PF07642">
    <property type="entry name" value="BBP2"/>
    <property type="match status" value="1"/>
</dbReference>
<proteinExistence type="predicted"/>
<name>A0A8J6PSA1_9FLAO</name>
<feature type="signal peptide" evidence="1">
    <location>
        <begin position="1"/>
        <end position="23"/>
    </location>
</feature>
<dbReference type="Proteomes" id="UP000652681">
    <property type="component" value="Unassembled WGS sequence"/>
</dbReference>